<proteinExistence type="predicted"/>
<keyword evidence="3" id="KW-1185">Reference proteome</keyword>
<reference evidence="2 3" key="1">
    <citation type="submission" date="2019-07" db="EMBL/GenBank/DDBJ databases">
        <title>WGS assembly of Gossypium tomentosum.</title>
        <authorList>
            <person name="Chen Z.J."/>
            <person name="Sreedasyam A."/>
            <person name="Ando A."/>
            <person name="Song Q."/>
            <person name="De L."/>
            <person name="Hulse-Kemp A."/>
            <person name="Ding M."/>
            <person name="Ye W."/>
            <person name="Kirkbride R."/>
            <person name="Jenkins J."/>
            <person name="Plott C."/>
            <person name="Lovell J."/>
            <person name="Lin Y.-M."/>
            <person name="Vaughn R."/>
            <person name="Liu B."/>
            <person name="Li W."/>
            <person name="Simpson S."/>
            <person name="Scheffler B."/>
            <person name="Saski C."/>
            <person name="Grover C."/>
            <person name="Hu G."/>
            <person name="Conover J."/>
            <person name="Carlson J."/>
            <person name="Shu S."/>
            <person name="Boston L."/>
            <person name="Williams M."/>
            <person name="Peterson D."/>
            <person name="Mcgee K."/>
            <person name="Jones D."/>
            <person name="Wendel J."/>
            <person name="Stelly D."/>
            <person name="Grimwood J."/>
            <person name="Schmutz J."/>
        </authorList>
    </citation>
    <scope>NUCLEOTIDE SEQUENCE [LARGE SCALE GENOMIC DNA]</scope>
    <source>
        <strain evidence="2">7179.01</strain>
    </source>
</reference>
<feature type="transmembrane region" description="Helical" evidence="1">
    <location>
        <begin position="78"/>
        <end position="102"/>
    </location>
</feature>
<keyword evidence="1" id="KW-1133">Transmembrane helix</keyword>
<gene>
    <name evidence="2" type="ORF">ES332_D13G051200v1</name>
</gene>
<sequence length="142" mass="15543">MGQIRVGSSGSDLLVSGLKLGAGLDCCCATGPVLGCTTGLVQRACYRPAILFFSVLLLGLPLLLGLLTGLLQCGLLSFLYFFPFFFFFLFFFSFFLSFSSSSSGRILAPRSLRSCADLLRPRWLRTGSSLPLFLFFSSLFFI</sequence>
<evidence type="ECO:0000256" key="1">
    <source>
        <dbReference type="SAM" id="Phobius"/>
    </source>
</evidence>
<keyword evidence="1" id="KW-0472">Membrane</keyword>
<evidence type="ECO:0000313" key="3">
    <source>
        <dbReference type="Proteomes" id="UP000322667"/>
    </source>
</evidence>
<keyword evidence="1" id="KW-0812">Transmembrane</keyword>
<organism evidence="2 3">
    <name type="scientific">Gossypium tomentosum</name>
    <name type="common">Hawaiian cotton</name>
    <name type="synonym">Gossypium sandvicense</name>
    <dbReference type="NCBI Taxonomy" id="34277"/>
    <lineage>
        <taxon>Eukaryota</taxon>
        <taxon>Viridiplantae</taxon>
        <taxon>Streptophyta</taxon>
        <taxon>Embryophyta</taxon>
        <taxon>Tracheophyta</taxon>
        <taxon>Spermatophyta</taxon>
        <taxon>Magnoliopsida</taxon>
        <taxon>eudicotyledons</taxon>
        <taxon>Gunneridae</taxon>
        <taxon>Pentapetalae</taxon>
        <taxon>rosids</taxon>
        <taxon>malvids</taxon>
        <taxon>Malvales</taxon>
        <taxon>Malvaceae</taxon>
        <taxon>Malvoideae</taxon>
        <taxon>Gossypium</taxon>
    </lineage>
</organism>
<accession>A0A5D2HU97</accession>
<dbReference type="Proteomes" id="UP000322667">
    <property type="component" value="Chromosome D13"/>
</dbReference>
<name>A0A5D2HU97_GOSTO</name>
<feature type="transmembrane region" description="Helical" evidence="1">
    <location>
        <begin position="50"/>
        <end position="72"/>
    </location>
</feature>
<protein>
    <submittedName>
        <fullName evidence="2">Uncharacterized protein</fullName>
    </submittedName>
</protein>
<dbReference type="EMBL" id="CM017635">
    <property type="protein sequence ID" value="TYH33319.1"/>
    <property type="molecule type" value="Genomic_DNA"/>
</dbReference>
<evidence type="ECO:0000313" key="2">
    <source>
        <dbReference type="EMBL" id="TYH33319.1"/>
    </source>
</evidence>
<dbReference type="AlphaFoldDB" id="A0A5D2HU97"/>